<dbReference type="InterPro" id="IPR020904">
    <property type="entry name" value="Sc_DH/Rdtase_CS"/>
</dbReference>
<dbReference type="PRINTS" id="PR00080">
    <property type="entry name" value="SDRFAMILY"/>
</dbReference>
<comment type="caution">
    <text evidence="5">The sequence shown here is derived from an EMBL/GenBank/DDBJ whole genome shotgun (WGS) entry which is preliminary data.</text>
</comment>
<dbReference type="AlphaFoldDB" id="A0A2N0ZKY3"/>
<dbReference type="PANTHER" id="PTHR42879">
    <property type="entry name" value="3-OXOACYL-(ACYL-CARRIER-PROTEIN) REDUCTASE"/>
    <property type="match status" value="1"/>
</dbReference>
<dbReference type="PRINTS" id="PR00081">
    <property type="entry name" value="GDHRDH"/>
</dbReference>
<dbReference type="InterPro" id="IPR057326">
    <property type="entry name" value="KR_dom"/>
</dbReference>
<dbReference type="SUPFAM" id="SSF51735">
    <property type="entry name" value="NAD(P)-binding Rossmann-fold domains"/>
    <property type="match status" value="1"/>
</dbReference>
<evidence type="ECO:0000313" key="6">
    <source>
        <dbReference type="Proteomes" id="UP000233343"/>
    </source>
</evidence>
<keyword evidence="3" id="KW-0560">Oxidoreductase</keyword>
<evidence type="ECO:0000256" key="1">
    <source>
        <dbReference type="ARBA" id="ARBA00006484"/>
    </source>
</evidence>
<evidence type="ECO:0000259" key="4">
    <source>
        <dbReference type="SMART" id="SM00822"/>
    </source>
</evidence>
<gene>
    <name evidence="5" type="ORF">CWS20_04045</name>
</gene>
<dbReference type="NCBIfam" id="NF009466">
    <property type="entry name" value="PRK12826.1-2"/>
    <property type="match status" value="1"/>
</dbReference>
<keyword evidence="6" id="KW-1185">Reference proteome</keyword>
<evidence type="ECO:0000256" key="3">
    <source>
        <dbReference type="ARBA" id="ARBA00023002"/>
    </source>
</evidence>
<name>A0A2N0ZKY3_9BACI</name>
<evidence type="ECO:0000313" key="5">
    <source>
        <dbReference type="EMBL" id="PKG30174.1"/>
    </source>
</evidence>
<dbReference type="FunFam" id="3.40.50.720:FF:000115">
    <property type="entry name" value="3-oxoacyl-[acyl-carrier-protein] reductase FabG"/>
    <property type="match status" value="1"/>
</dbReference>
<comment type="similarity">
    <text evidence="1">Belongs to the short-chain dehydrogenases/reductases (SDR) family.</text>
</comment>
<dbReference type="SMART" id="SM00822">
    <property type="entry name" value="PKS_KR"/>
    <property type="match status" value="1"/>
</dbReference>
<dbReference type="InterPro" id="IPR002347">
    <property type="entry name" value="SDR_fam"/>
</dbReference>
<evidence type="ECO:0000256" key="2">
    <source>
        <dbReference type="ARBA" id="ARBA00022857"/>
    </source>
</evidence>
<dbReference type="Pfam" id="PF13561">
    <property type="entry name" value="adh_short_C2"/>
    <property type="match status" value="1"/>
</dbReference>
<dbReference type="InterPro" id="IPR050259">
    <property type="entry name" value="SDR"/>
</dbReference>
<protein>
    <submittedName>
        <fullName evidence="5">NAD(P)-dependent oxidoreductase</fullName>
    </submittedName>
</protein>
<dbReference type="GO" id="GO:0016491">
    <property type="term" value="F:oxidoreductase activity"/>
    <property type="evidence" value="ECO:0007669"/>
    <property type="project" value="UniProtKB-KW"/>
</dbReference>
<organism evidence="5 6">
    <name type="scientific">Cytobacillus horneckiae</name>
    <dbReference type="NCBI Taxonomy" id="549687"/>
    <lineage>
        <taxon>Bacteria</taxon>
        <taxon>Bacillati</taxon>
        <taxon>Bacillota</taxon>
        <taxon>Bacilli</taxon>
        <taxon>Bacillales</taxon>
        <taxon>Bacillaceae</taxon>
        <taxon>Cytobacillus</taxon>
    </lineage>
</organism>
<dbReference type="RefSeq" id="WP_083957446.1">
    <property type="nucleotide sequence ID" value="NZ_JAFDQP010000002.1"/>
</dbReference>
<accession>A0A2N0ZKY3</accession>
<proteinExistence type="inferred from homology"/>
<dbReference type="PANTHER" id="PTHR42879:SF2">
    <property type="entry name" value="3-OXOACYL-[ACYL-CARRIER-PROTEIN] REDUCTASE FABG"/>
    <property type="match status" value="1"/>
</dbReference>
<dbReference type="NCBIfam" id="NF005559">
    <property type="entry name" value="PRK07231.1"/>
    <property type="match status" value="1"/>
</dbReference>
<dbReference type="Gene3D" id="3.40.50.720">
    <property type="entry name" value="NAD(P)-binding Rossmann-like Domain"/>
    <property type="match status" value="1"/>
</dbReference>
<dbReference type="Proteomes" id="UP000233343">
    <property type="component" value="Unassembled WGS sequence"/>
</dbReference>
<dbReference type="InterPro" id="IPR036291">
    <property type="entry name" value="NAD(P)-bd_dom_sf"/>
</dbReference>
<sequence>MRFQGKVAVVTGSGKGIGKSIIRKLVQEGALVTVSDLNKETCEETALEINNSGGKAIAVDGDVSNSVDARNIVEKTIEAYGKIDILVNNAGVLKDSRIKDMEEEDWDKVIDVCLKGAFLCSKYASAYMVDQNYGKIINISSRAYLGNPGQANYSSAKAGIVGLTRSLAKELGKNNINVNAVAPGLIETDALKSHPKYKKIKDLQKKDTPIPRIGLPEDVANAVLFFASEEADYISGDILHVSGGRFG</sequence>
<feature type="domain" description="Ketoreductase" evidence="4">
    <location>
        <begin position="6"/>
        <end position="184"/>
    </location>
</feature>
<dbReference type="EMBL" id="PISD01000008">
    <property type="protein sequence ID" value="PKG30174.1"/>
    <property type="molecule type" value="Genomic_DNA"/>
</dbReference>
<dbReference type="GO" id="GO:0032787">
    <property type="term" value="P:monocarboxylic acid metabolic process"/>
    <property type="evidence" value="ECO:0007669"/>
    <property type="project" value="UniProtKB-ARBA"/>
</dbReference>
<keyword evidence="2" id="KW-0521">NADP</keyword>
<reference evidence="5 6" key="1">
    <citation type="journal article" date="2010" name="Int. J. Syst. Evol. Microbiol.">
        <title>Bacillus horneckiae sp. nov., isolated from a spacecraft-assembly clean room.</title>
        <authorList>
            <person name="Vaishampayan P."/>
            <person name="Probst A."/>
            <person name="Krishnamurthi S."/>
            <person name="Ghosh S."/>
            <person name="Osman S."/>
            <person name="McDowall A."/>
            <person name="Ruckmani A."/>
            <person name="Mayilraj S."/>
            <person name="Venkateswaran K."/>
        </authorList>
    </citation>
    <scope>NUCLEOTIDE SEQUENCE [LARGE SCALE GENOMIC DNA]</scope>
    <source>
        <strain evidence="6">1PO1SC</strain>
    </source>
</reference>
<dbReference type="PROSITE" id="PS00061">
    <property type="entry name" value="ADH_SHORT"/>
    <property type="match status" value="1"/>
</dbReference>